<feature type="compositionally biased region" description="Polar residues" evidence="5">
    <location>
        <begin position="576"/>
        <end position="588"/>
    </location>
</feature>
<dbReference type="GO" id="GO:0060090">
    <property type="term" value="F:molecular adaptor activity"/>
    <property type="evidence" value="ECO:0007669"/>
    <property type="project" value="TreeGrafter"/>
</dbReference>
<keyword evidence="3" id="KW-0498">Mitosis</keyword>
<dbReference type="GO" id="GO:0070979">
    <property type="term" value="P:protein K11-linked ubiquitination"/>
    <property type="evidence" value="ECO:0007669"/>
    <property type="project" value="TreeGrafter"/>
</dbReference>
<proteinExistence type="inferred from homology"/>
<feature type="compositionally biased region" description="Polar residues" evidence="5">
    <location>
        <begin position="1124"/>
        <end position="1139"/>
    </location>
</feature>
<feature type="region of interest" description="Disordered" evidence="5">
    <location>
        <begin position="1103"/>
        <end position="1143"/>
    </location>
</feature>
<feature type="compositionally biased region" description="Low complexity" evidence="5">
    <location>
        <begin position="1337"/>
        <end position="1357"/>
    </location>
</feature>
<dbReference type="GO" id="GO:0031145">
    <property type="term" value="P:anaphase-promoting complex-dependent catabolic process"/>
    <property type="evidence" value="ECO:0007669"/>
    <property type="project" value="TreeGrafter"/>
</dbReference>
<dbReference type="GO" id="GO:0051301">
    <property type="term" value="P:cell division"/>
    <property type="evidence" value="ECO:0007669"/>
    <property type="project" value="UniProtKB-KW"/>
</dbReference>
<evidence type="ECO:0000313" key="6">
    <source>
        <dbReference type="EMBL" id="VDP84933.1"/>
    </source>
</evidence>
<dbReference type="PANTHER" id="PTHR12827:SF3">
    <property type="entry name" value="ANAPHASE-PROMOTING COMPLEX SUBUNIT 1"/>
    <property type="match status" value="1"/>
</dbReference>
<sequence length="1608" mass="173542">MNYTRTTINVEQAEDLLDEPLLPKVCLKLVWTEPPPVDFQPKRVRCNSAVGRETPPGSGKFDLISGSTPTNTTLQSPGSLRDLTELSLMSRFRISNRRLMDVGHSTDPFPVSPLVTREEVPRIMRTVDLPEVAQSGVSTMKEEQHGANGMPESGSVRRKGFLALDFVSVPWICFLTSFGAPKTNRPSCLACLRVRGRRNGSNETEAQVDEKSLITPSERLTFLPAVDAVYVEDSRLIACLDPPTGIVLYSGIYRVCLLGASPPPVTSLFCAIAGNEFIEKRIRSIASRSSSMPFVIQPGMSELARWRDNATPALLNEFELLLTRFLDQERSNGKCAQVRLFSSLIEALDKKTRFSEALFEFHRELSLNCILASSLRSLAELNLVLSRFNEIMSKNRPHRYQTIALPHGLRIQLGLKMGAIDIPSLYLGMATGSRVDLTLLLDGVSGVDLKKFMDHRLPPLPKAFVQCMLTLSEMRIREETRVLANTSMTVTDQSHSIQQAAESQHAALLFLSYLGETSLLCVRGGLTNHLRSLPRCFSTVLRILLSRCQANPPPNCTPRMYNLMGRSDLARQAEMTATTRSSRHSGTAQIPRGPLFQQPLLSDKNTTQDDTNMLTCGTVNRPGPQDYSSSWTTAERWANLVKPFRPAPSNEKPKTSLNGRHALLRCLESSPACQVAFKDDLRLREAYRLLQATSHIRLPRLSTDGTGSGSSPTGASSSGTEGSRFNEPRLEMHLAAAGIRVWASAIGRGMLGLDSLIGFRIPTQLRVPPICLRGRAVSPSSGRRVLVDLARESISTLTSGNTAQGPTGTGLPDVALDLGDRRVGTGLPGLIPSGPEVVTSSTSDELNDASNHPGNSMALAIASAVAASGAGAALRTAALNLPRMIPRSNLVMSYSSIHLSSLSANAASSTASLLATANLQQTPAVLAAKHWPDFHNGVAVGLSVSPHASVDATWIMYNCRLAGASSDARPDIHGQLNTAAPDMPTPEQAGLVYGLGLNGHLNKMTPYDIGEYLVRVHDLHNMAVLLGLCAGKRGTMDQSVLRLLAVHYRPLLPSDPLVHLQLSVPSLCQAAAVFGLGLLYQGSAHRHITNLLITELGRSLSGDASTGPGGANRKGGLFAPDGDAQQSVTNAPRTNSTNPTTGWTGAAGTGGFAGDSCELIALSAGLALGLVLLQRGDTSCGLSDLAWAEKLHAYMLGSAREVDAPRSARSRYAGVPQNFDEEYPLLVSLRGQLQSRRGHTAQLRPGPIAGPLSPSAEEPLLIDRYGRSDTSYRLFDAASGLPDLAVLMDDVFPGDFPLGLEDRSGADSLRTSGLVRGRGVPQSYSGGMRTGRVTVGGITPASAGGTTGTTSSTASGADRPNSDANDFARRERRARSHLDAYQSSYKNPQIRELDCYNTDVSAPGAIMALGMAYLGTANSTISQWLSPPSSLAQIELIRPDLFLFRALAHALVNWDAINPSLEWIQSFCPPALLERMQNLTESAVDDFLEDLAQPPSMTELSSEDDVENRCPNPIMAAAASVRQTLQRNTTVGRGRTPARQVSVNSANARRRRRRCQPIIPPFSSTDASRSKLAREFANWQGQFLPDSVSKVDEEAISFNVNLGEIERI</sequence>
<dbReference type="GO" id="GO:0007091">
    <property type="term" value="P:metaphase/anaphase transition of mitotic cell cycle"/>
    <property type="evidence" value="ECO:0007669"/>
    <property type="project" value="TreeGrafter"/>
</dbReference>
<dbReference type="PANTHER" id="PTHR12827">
    <property type="entry name" value="MEIOTIC CHECKPOINT REGULATOR TSG24 FAMILY MEMBER"/>
    <property type="match status" value="1"/>
</dbReference>
<dbReference type="InterPro" id="IPR011989">
    <property type="entry name" value="ARM-like"/>
</dbReference>
<dbReference type="Proteomes" id="UP000272942">
    <property type="component" value="Unassembled WGS sequence"/>
</dbReference>
<feature type="region of interest" description="Disordered" evidence="5">
    <location>
        <begin position="1337"/>
        <end position="1366"/>
    </location>
</feature>
<dbReference type="Gene3D" id="1.25.10.10">
    <property type="entry name" value="Leucine-rich Repeat Variant"/>
    <property type="match status" value="1"/>
</dbReference>
<dbReference type="OrthoDB" id="26401at2759"/>
<feature type="compositionally biased region" description="Low complexity" evidence="5">
    <location>
        <begin position="702"/>
        <end position="723"/>
    </location>
</feature>
<protein>
    <submittedName>
        <fullName evidence="6">Uncharacterized protein</fullName>
    </submittedName>
</protein>
<organism evidence="6 7">
    <name type="scientific">Echinostoma caproni</name>
    <dbReference type="NCBI Taxonomy" id="27848"/>
    <lineage>
        <taxon>Eukaryota</taxon>
        <taxon>Metazoa</taxon>
        <taxon>Spiralia</taxon>
        <taxon>Lophotrochozoa</taxon>
        <taxon>Platyhelminthes</taxon>
        <taxon>Trematoda</taxon>
        <taxon>Digenea</taxon>
        <taxon>Plagiorchiida</taxon>
        <taxon>Echinostomata</taxon>
        <taxon>Echinostomatoidea</taxon>
        <taxon>Echinostomatidae</taxon>
        <taxon>Echinostoma</taxon>
    </lineage>
</organism>
<keyword evidence="7" id="KW-1185">Reference proteome</keyword>
<comment type="similarity">
    <text evidence="1">Belongs to the APC1 family.</text>
</comment>
<feature type="region of interest" description="Disordered" evidence="5">
    <location>
        <begin position="576"/>
        <end position="602"/>
    </location>
</feature>
<evidence type="ECO:0000256" key="3">
    <source>
        <dbReference type="ARBA" id="ARBA00022776"/>
    </source>
</evidence>
<feature type="region of interest" description="Disordered" evidence="5">
    <location>
        <begin position="699"/>
        <end position="725"/>
    </location>
</feature>
<accession>A0A3P8KST9</accession>
<keyword evidence="2" id="KW-0132">Cell division</keyword>
<dbReference type="GO" id="GO:0005680">
    <property type="term" value="C:anaphase-promoting complex"/>
    <property type="evidence" value="ECO:0007669"/>
    <property type="project" value="InterPro"/>
</dbReference>
<dbReference type="EMBL" id="UZAN01047035">
    <property type="protein sequence ID" value="VDP84933.1"/>
    <property type="molecule type" value="Genomic_DNA"/>
</dbReference>
<dbReference type="InterPro" id="IPR024990">
    <property type="entry name" value="Apc1"/>
</dbReference>
<evidence type="ECO:0000256" key="4">
    <source>
        <dbReference type="ARBA" id="ARBA00023306"/>
    </source>
</evidence>
<name>A0A3P8KST9_9TREM</name>
<evidence type="ECO:0000256" key="5">
    <source>
        <dbReference type="SAM" id="MobiDB-lite"/>
    </source>
</evidence>
<evidence type="ECO:0000256" key="2">
    <source>
        <dbReference type="ARBA" id="ARBA00022618"/>
    </source>
</evidence>
<reference evidence="6 7" key="1">
    <citation type="submission" date="2018-11" db="EMBL/GenBank/DDBJ databases">
        <authorList>
            <consortium name="Pathogen Informatics"/>
        </authorList>
    </citation>
    <scope>NUCLEOTIDE SEQUENCE [LARGE SCALE GENOMIC DNA]</scope>
    <source>
        <strain evidence="6 7">Egypt</strain>
    </source>
</reference>
<keyword evidence="4" id="KW-0131">Cell cycle</keyword>
<evidence type="ECO:0000313" key="7">
    <source>
        <dbReference type="Proteomes" id="UP000272942"/>
    </source>
</evidence>
<evidence type="ECO:0000256" key="1">
    <source>
        <dbReference type="ARBA" id="ARBA00010547"/>
    </source>
</evidence>
<gene>
    <name evidence="6" type="ORF">ECPE_LOCUS9182</name>
</gene>